<sequence length="134" mass="15054">MASRAISDLHPQLQPLAETFLRLCRDQGVDPLLICTWRSAAEQEQLYRRGRELPGVIVTYARPGESAHNAMLHGNPAARAFDVVPLHAGKPICDIDHPHWQVMGRIAQSLGLYWHGTLEAPLHEIPHFQLSLEK</sequence>
<dbReference type="Proteomes" id="UP000178776">
    <property type="component" value="Chromosome"/>
</dbReference>
<dbReference type="GO" id="GO:0006508">
    <property type="term" value="P:proteolysis"/>
    <property type="evidence" value="ECO:0007669"/>
    <property type="project" value="InterPro"/>
</dbReference>
<accession>A0A1D9LI46</accession>
<dbReference type="Pfam" id="PF02557">
    <property type="entry name" value="VanY"/>
    <property type="match status" value="1"/>
</dbReference>
<evidence type="ECO:0000313" key="3">
    <source>
        <dbReference type="Proteomes" id="UP000178776"/>
    </source>
</evidence>
<dbReference type="CDD" id="cd14845">
    <property type="entry name" value="L-Ala-D-Glu_peptidase_like"/>
    <property type="match status" value="1"/>
</dbReference>
<name>A0A1D9LI46_9NEIS</name>
<dbReference type="InterPro" id="IPR009045">
    <property type="entry name" value="Zn_M74/Hedgehog-like"/>
</dbReference>
<dbReference type="Gene3D" id="3.30.1380.10">
    <property type="match status" value="1"/>
</dbReference>
<evidence type="ECO:0000259" key="1">
    <source>
        <dbReference type="Pfam" id="PF02557"/>
    </source>
</evidence>
<dbReference type="AlphaFoldDB" id="A0A1D9LI46"/>
<dbReference type="InterPro" id="IPR003709">
    <property type="entry name" value="VanY-like_core_dom"/>
</dbReference>
<gene>
    <name evidence="2" type="ORF">BKX93_13665</name>
</gene>
<proteinExistence type="predicted"/>
<evidence type="ECO:0000313" key="2">
    <source>
        <dbReference type="EMBL" id="AOZ50932.1"/>
    </source>
</evidence>
<reference evidence="2 3" key="1">
    <citation type="submission" date="2016-10" db="EMBL/GenBank/DDBJ databases">
        <title>Chromobacterium muskegensis sp. nov., an insecticidal bacterium isolated from Sphagnum bogs.</title>
        <authorList>
            <person name="Sparks M.E."/>
            <person name="Blackburn M.B."/>
            <person name="Gundersen-Rindal D.E."/>
            <person name="Mitchell A."/>
            <person name="Farrar R."/>
            <person name="Kuhar D."/>
        </authorList>
    </citation>
    <scope>NUCLEOTIDE SEQUENCE [LARGE SCALE GENOMIC DNA]</scope>
    <source>
        <strain evidence="2 3">21-1</strain>
    </source>
</reference>
<dbReference type="RefSeq" id="WP_021475234.1">
    <property type="nucleotide sequence ID" value="NZ_CP017707.1"/>
</dbReference>
<feature type="domain" description="D-alanyl-D-alanine carboxypeptidase-like core" evidence="1">
    <location>
        <begin position="8"/>
        <end position="70"/>
    </location>
</feature>
<dbReference type="STRING" id="1108595.BKX93_13665"/>
<dbReference type="KEGG" id="cvc:BKX93_13665"/>
<protein>
    <submittedName>
        <fullName evidence="2">Peptidase M15</fullName>
    </submittedName>
</protein>
<dbReference type="GO" id="GO:0008233">
    <property type="term" value="F:peptidase activity"/>
    <property type="evidence" value="ECO:0007669"/>
    <property type="project" value="InterPro"/>
</dbReference>
<dbReference type="SUPFAM" id="SSF55166">
    <property type="entry name" value="Hedgehog/DD-peptidase"/>
    <property type="match status" value="1"/>
</dbReference>
<organism evidence="2 3">
    <name type="scientific">Chromobacterium vaccinii</name>
    <dbReference type="NCBI Taxonomy" id="1108595"/>
    <lineage>
        <taxon>Bacteria</taxon>
        <taxon>Pseudomonadati</taxon>
        <taxon>Pseudomonadota</taxon>
        <taxon>Betaproteobacteria</taxon>
        <taxon>Neisseriales</taxon>
        <taxon>Chromobacteriaceae</taxon>
        <taxon>Chromobacterium</taxon>
    </lineage>
</organism>
<dbReference type="GeneID" id="68842256"/>
<dbReference type="EMBL" id="CP017707">
    <property type="protein sequence ID" value="AOZ50932.1"/>
    <property type="molecule type" value="Genomic_DNA"/>
</dbReference>